<dbReference type="Gene3D" id="3.10.490.10">
    <property type="entry name" value="Gamma-glutamyl cyclotransferase-like"/>
    <property type="match status" value="1"/>
</dbReference>
<keyword evidence="7" id="KW-1185">Reference proteome</keyword>
<proteinExistence type="predicted"/>
<feature type="active site" description="Proton acceptor" evidence="3">
    <location>
        <position position="114"/>
    </location>
</feature>
<dbReference type="Proteomes" id="UP000319160">
    <property type="component" value="Unassembled WGS sequence"/>
</dbReference>
<accession>A0A553HNX2</accession>
<dbReference type="PANTHER" id="PTHR12935">
    <property type="entry name" value="GAMMA-GLUTAMYLCYCLOTRANSFERASE"/>
    <property type="match status" value="1"/>
</dbReference>
<dbReference type="EC" id="4.3.2.9" evidence="1"/>
<comment type="caution">
    <text evidence="6">The sequence shown here is derived from an EMBL/GenBank/DDBJ whole genome shotgun (WGS) entry which is preliminary data.</text>
</comment>
<keyword evidence="2" id="KW-0456">Lyase</keyword>
<protein>
    <recommendedName>
        <fullName evidence="1">gamma-glutamylcyclotransferase</fullName>
        <ecNumber evidence="1">4.3.2.9</ecNumber>
    </recommendedName>
</protein>
<dbReference type="PANTHER" id="PTHR12935:SF0">
    <property type="entry name" value="GAMMA-GLUTAMYLCYCLOTRANSFERASE"/>
    <property type="match status" value="1"/>
</dbReference>
<evidence type="ECO:0000256" key="5">
    <source>
        <dbReference type="SAM" id="MobiDB-lite"/>
    </source>
</evidence>
<dbReference type="STRING" id="2512241.A0A553HNX2"/>
<gene>
    <name evidence="6" type="ORF">FHL15_009396</name>
</gene>
<feature type="region of interest" description="Disordered" evidence="5">
    <location>
        <begin position="64"/>
        <end position="86"/>
    </location>
</feature>
<feature type="region of interest" description="Disordered" evidence="5">
    <location>
        <begin position="136"/>
        <end position="171"/>
    </location>
</feature>
<name>A0A553HNX2_9PEZI</name>
<reference evidence="7" key="1">
    <citation type="submission" date="2019-06" db="EMBL/GenBank/DDBJ databases">
        <title>Draft genome sequence of the griseofulvin-producing fungus Xylaria cubensis strain G536.</title>
        <authorList>
            <person name="Mead M.E."/>
            <person name="Raja H.A."/>
            <person name="Steenwyk J.L."/>
            <person name="Knowles S.L."/>
            <person name="Oberlies N.H."/>
            <person name="Rokas A."/>
        </authorList>
    </citation>
    <scope>NUCLEOTIDE SEQUENCE [LARGE SCALE GENOMIC DNA]</scope>
    <source>
        <strain evidence="7">G536</strain>
    </source>
</reference>
<dbReference type="GO" id="GO:0003839">
    <property type="term" value="F:gamma-glutamylcyclotransferase activity"/>
    <property type="evidence" value="ECO:0007669"/>
    <property type="project" value="UniProtKB-EC"/>
</dbReference>
<dbReference type="CDD" id="cd06661">
    <property type="entry name" value="GGCT_like"/>
    <property type="match status" value="1"/>
</dbReference>
<dbReference type="EMBL" id="VFLP01000064">
    <property type="protein sequence ID" value="TRX89646.1"/>
    <property type="molecule type" value="Genomic_DNA"/>
</dbReference>
<feature type="binding site" evidence="4">
    <location>
        <begin position="13"/>
        <end position="18"/>
    </location>
    <ligand>
        <name>substrate</name>
    </ligand>
</feature>
<sequence length="239" mass="26582">MGQKHSQDKERLYFAYGSNLSTTQMRNRCPSSTPIGLAQLTGWTWIINERGYANIVQNEYKSSLQTRDTEDQVETNEGHDSSWDQPWEIVSGPGVYGLVYRLHPDDEETLDRCEGVGYAYEREVLDVAWVDVSNSGAGQGSSAVTTSASVETESTQPAEKTKKQSHEGTTSVAPGETIQVLVYIDFQRITPSIPKDEYVGRMNLGIKEVTEQWGLPRAYVDEVIRPYIPVPKDASQAAA</sequence>
<dbReference type="InterPro" id="IPR036568">
    <property type="entry name" value="GGCT-like_sf"/>
</dbReference>
<dbReference type="InterPro" id="IPR017939">
    <property type="entry name" value="G-Glutamylcylcotransferase"/>
</dbReference>
<evidence type="ECO:0000256" key="2">
    <source>
        <dbReference type="ARBA" id="ARBA00023239"/>
    </source>
</evidence>
<dbReference type="SUPFAM" id="SSF110857">
    <property type="entry name" value="Gamma-glutamyl cyclotransferase-like"/>
    <property type="match status" value="1"/>
</dbReference>
<feature type="compositionally biased region" description="Low complexity" evidence="5">
    <location>
        <begin position="140"/>
        <end position="156"/>
    </location>
</feature>
<evidence type="ECO:0000256" key="3">
    <source>
        <dbReference type="PIRSR" id="PIRSR617939-1"/>
    </source>
</evidence>
<dbReference type="AlphaFoldDB" id="A0A553HNX2"/>
<dbReference type="InterPro" id="IPR013024">
    <property type="entry name" value="GGCT-like"/>
</dbReference>
<evidence type="ECO:0000256" key="4">
    <source>
        <dbReference type="PIRSR" id="PIRSR617939-2"/>
    </source>
</evidence>
<evidence type="ECO:0000256" key="1">
    <source>
        <dbReference type="ARBA" id="ARBA00012346"/>
    </source>
</evidence>
<evidence type="ECO:0000313" key="7">
    <source>
        <dbReference type="Proteomes" id="UP000319160"/>
    </source>
</evidence>
<dbReference type="OrthoDB" id="2924818at2759"/>
<organism evidence="6 7">
    <name type="scientific">Xylaria flabelliformis</name>
    <dbReference type="NCBI Taxonomy" id="2512241"/>
    <lineage>
        <taxon>Eukaryota</taxon>
        <taxon>Fungi</taxon>
        <taxon>Dikarya</taxon>
        <taxon>Ascomycota</taxon>
        <taxon>Pezizomycotina</taxon>
        <taxon>Sordariomycetes</taxon>
        <taxon>Xylariomycetidae</taxon>
        <taxon>Xylariales</taxon>
        <taxon>Xylariaceae</taxon>
        <taxon>Xylaria</taxon>
    </lineage>
</organism>
<evidence type="ECO:0000313" key="6">
    <source>
        <dbReference type="EMBL" id="TRX89646.1"/>
    </source>
</evidence>